<dbReference type="PROSITE" id="PS50943">
    <property type="entry name" value="HTH_CROC1"/>
    <property type="match status" value="1"/>
</dbReference>
<accession>A0A742ZQJ7</accession>
<comment type="caution">
    <text evidence="2">The sequence shown here is derived from an EMBL/GenBank/DDBJ whole genome shotgun (WGS) entry which is preliminary data.</text>
</comment>
<proteinExistence type="predicted"/>
<reference evidence="2" key="1">
    <citation type="journal article" date="2018" name="Genome Biol.">
        <title>SKESA: strategic k-mer extension for scrupulous assemblies.</title>
        <authorList>
            <person name="Souvorov A."/>
            <person name="Agarwala R."/>
            <person name="Lipman D.J."/>
        </authorList>
    </citation>
    <scope>NUCLEOTIDE SEQUENCE</scope>
    <source>
        <strain evidence="2">MA.03-3818</strain>
    </source>
</reference>
<name>A0A742ZQJ7_SALER</name>
<dbReference type="AlphaFoldDB" id="A0A742ZQJ7"/>
<dbReference type="GO" id="GO:0003677">
    <property type="term" value="F:DNA binding"/>
    <property type="evidence" value="ECO:0007669"/>
    <property type="project" value="InterPro"/>
</dbReference>
<evidence type="ECO:0000259" key="1">
    <source>
        <dbReference type="PROSITE" id="PS50943"/>
    </source>
</evidence>
<dbReference type="InterPro" id="IPR001387">
    <property type="entry name" value="Cro/C1-type_HTH"/>
</dbReference>
<sequence>MKMPAKPLTPEQKADADRLKAIFSKQRELTQAALADELGFSNQSAVSQYLNGKIPLNVDAAIKFAEKLCCSVSDFSPSIQKEIDKISSFSTRYIKTTLSNQWDAYVKAPEEKREVVSFILHDANPEWVDSDARAYVAALEVKALKWINQCKSQAQQKKA</sequence>
<dbReference type="Pfam" id="PF01381">
    <property type="entry name" value="HTH_3"/>
    <property type="match status" value="1"/>
</dbReference>
<dbReference type="CDD" id="cd00093">
    <property type="entry name" value="HTH_XRE"/>
    <property type="match status" value="1"/>
</dbReference>
<dbReference type="InterPro" id="IPR010982">
    <property type="entry name" value="Lambda_DNA-bd_dom_sf"/>
</dbReference>
<gene>
    <name evidence="2" type="ORF">G9B49_005228</name>
</gene>
<reference evidence="2" key="2">
    <citation type="submission" date="2020-02" db="EMBL/GenBank/DDBJ databases">
        <authorList>
            <consortium name="NCBI Pathogen Detection Project"/>
        </authorList>
    </citation>
    <scope>NUCLEOTIDE SEQUENCE</scope>
    <source>
        <strain evidence="2">MA.03-3818</strain>
    </source>
</reference>
<dbReference type="EMBL" id="DAAUKO010000021">
    <property type="protein sequence ID" value="HAF1616167.1"/>
    <property type="molecule type" value="Genomic_DNA"/>
</dbReference>
<evidence type="ECO:0000313" key="2">
    <source>
        <dbReference type="EMBL" id="HAF1616167.1"/>
    </source>
</evidence>
<feature type="domain" description="HTH cro/C1-type" evidence="1">
    <location>
        <begin position="25"/>
        <end position="75"/>
    </location>
</feature>
<protein>
    <submittedName>
        <fullName evidence="2">Helix-turn-helix transcriptional regulator</fullName>
    </submittedName>
</protein>
<dbReference type="Gene3D" id="1.10.260.40">
    <property type="entry name" value="lambda repressor-like DNA-binding domains"/>
    <property type="match status" value="1"/>
</dbReference>
<dbReference type="SMART" id="SM00530">
    <property type="entry name" value="HTH_XRE"/>
    <property type="match status" value="1"/>
</dbReference>
<organism evidence="2">
    <name type="scientific">Salmonella enterica</name>
    <name type="common">Salmonella choleraesuis</name>
    <dbReference type="NCBI Taxonomy" id="28901"/>
    <lineage>
        <taxon>Bacteria</taxon>
        <taxon>Pseudomonadati</taxon>
        <taxon>Pseudomonadota</taxon>
        <taxon>Gammaproteobacteria</taxon>
        <taxon>Enterobacterales</taxon>
        <taxon>Enterobacteriaceae</taxon>
        <taxon>Salmonella</taxon>
    </lineage>
</organism>
<dbReference type="SUPFAM" id="SSF47413">
    <property type="entry name" value="lambda repressor-like DNA-binding domains"/>
    <property type="match status" value="1"/>
</dbReference>